<evidence type="ECO:0000313" key="2">
    <source>
        <dbReference type="Proteomes" id="UP001152888"/>
    </source>
</evidence>
<accession>A0A9P0Q795</accession>
<evidence type="ECO:0000313" key="1">
    <source>
        <dbReference type="EMBL" id="CAH2009218.1"/>
    </source>
</evidence>
<dbReference type="EMBL" id="CAKOFQ010007864">
    <property type="protein sequence ID" value="CAH2009218.1"/>
    <property type="molecule type" value="Genomic_DNA"/>
</dbReference>
<name>A0A9P0Q795_ACAOB</name>
<keyword evidence="2" id="KW-1185">Reference proteome</keyword>
<sequence>MKMVDCIQEVHQKKPVVMDHHMVFKLTTNIIGNSTTAKKSTITIIMAKKSTITNITV</sequence>
<dbReference type="Proteomes" id="UP001152888">
    <property type="component" value="Unassembled WGS sequence"/>
</dbReference>
<organism evidence="1 2">
    <name type="scientific">Acanthoscelides obtectus</name>
    <name type="common">Bean weevil</name>
    <name type="synonym">Bruchus obtectus</name>
    <dbReference type="NCBI Taxonomy" id="200917"/>
    <lineage>
        <taxon>Eukaryota</taxon>
        <taxon>Metazoa</taxon>
        <taxon>Ecdysozoa</taxon>
        <taxon>Arthropoda</taxon>
        <taxon>Hexapoda</taxon>
        <taxon>Insecta</taxon>
        <taxon>Pterygota</taxon>
        <taxon>Neoptera</taxon>
        <taxon>Endopterygota</taxon>
        <taxon>Coleoptera</taxon>
        <taxon>Polyphaga</taxon>
        <taxon>Cucujiformia</taxon>
        <taxon>Chrysomeloidea</taxon>
        <taxon>Chrysomelidae</taxon>
        <taxon>Bruchinae</taxon>
        <taxon>Bruchini</taxon>
        <taxon>Acanthoscelides</taxon>
    </lineage>
</organism>
<proteinExistence type="predicted"/>
<reference evidence="1" key="1">
    <citation type="submission" date="2022-03" db="EMBL/GenBank/DDBJ databases">
        <authorList>
            <person name="Sayadi A."/>
        </authorList>
    </citation>
    <scope>NUCLEOTIDE SEQUENCE</scope>
</reference>
<gene>
    <name evidence="1" type="ORF">ACAOBT_LOCUS30686</name>
</gene>
<dbReference type="AlphaFoldDB" id="A0A9P0Q795"/>
<protein>
    <submittedName>
        <fullName evidence="1">Uncharacterized protein</fullName>
    </submittedName>
</protein>
<comment type="caution">
    <text evidence="1">The sequence shown here is derived from an EMBL/GenBank/DDBJ whole genome shotgun (WGS) entry which is preliminary data.</text>
</comment>